<feature type="region of interest" description="Disordered" evidence="5">
    <location>
        <begin position="81"/>
        <end position="104"/>
    </location>
</feature>
<protein>
    <submittedName>
        <fullName evidence="7">Acyl-CoA thioesterase</fullName>
    </submittedName>
</protein>
<feature type="domain" description="HotDog ACOT-type" evidence="6">
    <location>
        <begin position="305"/>
        <end position="426"/>
    </location>
</feature>
<dbReference type="PANTHER" id="PTHR12655">
    <property type="entry name" value="ACYL-COA THIOESTERASE"/>
    <property type="match status" value="1"/>
</dbReference>
<dbReference type="GO" id="GO:0006637">
    <property type="term" value="P:acyl-CoA metabolic process"/>
    <property type="evidence" value="ECO:0007669"/>
    <property type="project" value="TreeGrafter"/>
</dbReference>
<dbReference type="Proteomes" id="UP001153069">
    <property type="component" value="Unassembled WGS sequence"/>
</dbReference>
<dbReference type="OrthoDB" id="331699at2759"/>
<dbReference type="CDD" id="cd03442">
    <property type="entry name" value="BFIT_BACH"/>
    <property type="match status" value="2"/>
</dbReference>
<dbReference type="PROSITE" id="PS51770">
    <property type="entry name" value="HOTDOG_ACOT"/>
    <property type="match status" value="2"/>
</dbReference>
<dbReference type="Gene3D" id="3.10.129.10">
    <property type="entry name" value="Hotdog Thioesterase"/>
    <property type="match status" value="2"/>
</dbReference>
<dbReference type="PANTHER" id="PTHR12655:SF0">
    <property type="entry name" value="ACYL-COENZYME A THIOESTERASE 9, MITOCHONDRIAL"/>
    <property type="match status" value="1"/>
</dbReference>
<dbReference type="InterPro" id="IPR033120">
    <property type="entry name" value="HOTDOG_ACOT"/>
</dbReference>
<dbReference type="EMBL" id="CAICTM010000558">
    <property type="protein sequence ID" value="CAB9512878.1"/>
    <property type="molecule type" value="Genomic_DNA"/>
</dbReference>
<sequence length="457" mass="50429">MSWLSSTRLLLGRSRLLPRRSLLGGGAAARSGIPTTARFLSDDRETTLHSDSTVSDEDSSLIASKFKSQIVHKLWTERAKAKKDGSAKPMGGPSSCVTVTDGKTPCQSETKVEYPFTKDELLSESYKSPWNSMRIGKILEDLDALAGNIAFYHVRNEDNAVEHPLIVTASVDRIRLRKESPTMPCDQVLSGRVTYVGTSSMEIRMHCTSAEDTDPWLEAFFTFVTLDPTTKKPMLITPLKPQSPQEQADFDAGAQRAALKKQRRKQEKEGAHQIPPHAEALLRQARPVLLNMPSLASGGADITMAATSMQNALMAQPQSRNLHNRIFGGFLMRRAFELAFANAYVFGGARPVFREVDEISFAAPVDVGDLLVFNSRVLYTSSNDGATDGDYPMVHLEVETFVTEPELADAKLSNQFYFTFAIQGPTRPLRQILPANIDEATRMALRMEADKVQASGD</sequence>
<evidence type="ECO:0000259" key="6">
    <source>
        <dbReference type="PROSITE" id="PS51770"/>
    </source>
</evidence>
<evidence type="ECO:0000313" key="8">
    <source>
        <dbReference type="Proteomes" id="UP001153069"/>
    </source>
</evidence>
<dbReference type="GO" id="GO:0047617">
    <property type="term" value="F:fatty acyl-CoA hydrolase activity"/>
    <property type="evidence" value="ECO:0007669"/>
    <property type="project" value="TreeGrafter"/>
</dbReference>
<evidence type="ECO:0000256" key="5">
    <source>
        <dbReference type="SAM" id="MobiDB-lite"/>
    </source>
</evidence>
<dbReference type="InterPro" id="IPR029069">
    <property type="entry name" value="HotDog_dom_sf"/>
</dbReference>
<comment type="caution">
    <text evidence="7">The sequence shown here is derived from an EMBL/GenBank/DDBJ whole genome shotgun (WGS) entry which is preliminary data.</text>
</comment>
<reference evidence="7" key="1">
    <citation type="submission" date="2020-06" db="EMBL/GenBank/DDBJ databases">
        <authorList>
            <consortium name="Plant Systems Biology data submission"/>
        </authorList>
    </citation>
    <scope>NUCLEOTIDE SEQUENCE</scope>
    <source>
        <strain evidence="7">D6</strain>
    </source>
</reference>
<keyword evidence="3" id="KW-0378">Hydrolase</keyword>
<dbReference type="AlphaFoldDB" id="A0A9N8HJL8"/>
<keyword evidence="2" id="KW-0677">Repeat</keyword>
<keyword evidence="8" id="KW-1185">Reference proteome</keyword>
<gene>
    <name evidence="7" type="ORF">SEMRO_559_G166520.1</name>
</gene>
<keyword evidence="4" id="KW-0809">Transit peptide</keyword>
<evidence type="ECO:0000256" key="4">
    <source>
        <dbReference type="ARBA" id="ARBA00022946"/>
    </source>
</evidence>
<accession>A0A9N8HJL8</accession>
<evidence type="ECO:0000313" key="7">
    <source>
        <dbReference type="EMBL" id="CAB9512878.1"/>
    </source>
</evidence>
<organism evidence="7 8">
    <name type="scientific">Seminavis robusta</name>
    <dbReference type="NCBI Taxonomy" id="568900"/>
    <lineage>
        <taxon>Eukaryota</taxon>
        <taxon>Sar</taxon>
        <taxon>Stramenopiles</taxon>
        <taxon>Ochrophyta</taxon>
        <taxon>Bacillariophyta</taxon>
        <taxon>Bacillariophyceae</taxon>
        <taxon>Bacillariophycidae</taxon>
        <taxon>Naviculales</taxon>
        <taxon>Naviculaceae</taxon>
        <taxon>Seminavis</taxon>
    </lineage>
</organism>
<proteinExistence type="inferred from homology"/>
<feature type="region of interest" description="Disordered" evidence="5">
    <location>
        <begin position="239"/>
        <end position="277"/>
    </location>
</feature>
<evidence type="ECO:0000256" key="3">
    <source>
        <dbReference type="ARBA" id="ARBA00022801"/>
    </source>
</evidence>
<evidence type="ECO:0000256" key="1">
    <source>
        <dbReference type="ARBA" id="ARBA00010458"/>
    </source>
</evidence>
<name>A0A9N8HJL8_9STRA</name>
<dbReference type="SUPFAM" id="SSF54637">
    <property type="entry name" value="Thioesterase/thiol ester dehydrase-isomerase"/>
    <property type="match status" value="2"/>
</dbReference>
<evidence type="ECO:0000256" key="2">
    <source>
        <dbReference type="ARBA" id="ARBA00022737"/>
    </source>
</evidence>
<comment type="similarity">
    <text evidence="1">Belongs to the acyl coenzyme A hydrolase family.</text>
</comment>
<feature type="domain" description="HotDog ACOT-type" evidence="6">
    <location>
        <begin position="112"/>
        <end position="229"/>
    </location>
</feature>